<evidence type="ECO:0000256" key="6">
    <source>
        <dbReference type="ARBA" id="ARBA00023239"/>
    </source>
</evidence>
<dbReference type="Proteomes" id="UP000218542">
    <property type="component" value="Unassembled WGS sequence"/>
</dbReference>
<evidence type="ECO:0000256" key="5">
    <source>
        <dbReference type="ARBA" id="ARBA00023204"/>
    </source>
</evidence>
<dbReference type="Pfam" id="PF07934">
    <property type="entry name" value="OGG_N"/>
    <property type="match status" value="1"/>
</dbReference>
<dbReference type="Gene3D" id="3.30.310.260">
    <property type="match status" value="1"/>
</dbReference>
<dbReference type="EC" id="4.2.99.18" evidence="2"/>
<keyword evidence="12" id="KW-1185">Reference proteome</keyword>
<keyword evidence="7" id="KW-0511">Multifunctional enzyme</keyword>
<dbReference type="PANTHER" id="PTHR10242:SF2">
    <property type="entry name" value="N-GLYCOSYLASE_DNA LYASE"/>
    <property type="match status" value="1"/>
</dbReference>
<evidence type="ECO:0000259" key="10">
    <source>
        <dbReference type="SMART" id="SM00478"/>
    </source>
</evidence>
<dbReference type="SMART" id="SM00478">
    <property type="entry name" value="ENDO3c"/>
    <property type="match status" value="1"/>
</dbReference>
<dbReference type="GO" id="GO:0003684">
    <property type="term" value="F:damaged DNA binding"/>
    <property type="evidence" value="ECO:0007669"/>
    <property type="project" value="InterPro"/>
</dbReference>
<evidence type="ECO:0000256" key="1">
    <source>
        <dbReference type="ARBA" id="ARBA00010679"/>
    </source>
</evidence>
<keyword evidence="8" id="KW-0326">Glycosidase</keyword>
<evidence type="ECO:0000256" key="2">
    <source>
        <dbReference type="ARBA" id="ARBA00012720"/>
    </source>
</evidence>
<dbReference type="CDD" id="cd00056">
    <property type="entry name" value="ENDO3c"/>
    <property type="match status" value="1"/>
</dbReference>
<organism evidence="11 12">
    <name type="scientific">Candidatus Scalindua japonica</name>
    <dbReference type="NCBI Taxonomy" id="1284222"/>
    <lineage>
        <taxon>Bacteria</taxon>
        <taxon>Pseudomonadati</taxon>
        <taxon>Planctomycetota</taxon>
        <taxon>Candidatus Brocadiia</taxon>
        <taxon>Candidatus Brocadiales</taxon>
        <taxon>Candidatus Scalinduaceae</taxon>
        <taxon>Candidatus Scalindua</taxon>
    </lineage>
</organism>
<comment type="similarity">
    <text evidence="1">Belongs to the type-1 OGG1 family.</text>
</comment>
<proteinExistence type="inferred from homology"/>
<dbReference type="EMBL" id="BAOS01000004">
    <property type="protein sequence ID" value="GAX59538.1"/>
    <property type="molecule type" value="Genomic_DNA"/>
</dbReference>
<dbReference type="InterPro" id="IPR012904">
    <property type="entry name" value="OGG_N"/>
</dbReference>
<reference evidence="11 12" key="1">
    <citation type="journal article" date="2017" name="Environ. Microbiol. Rep.">
        <title>Genetic diversity of marine anaerobic ammonium-oxidizing bacteria as revealed by genomic and proteomic analyses of 'Candidatus Scalindua japonica'.</title>
        <authorList>
            <person name="Oshiki M."/>
            <person name="Mizuto K."/>
            <person name="Kimura Z."/>
            <person name="Kindaichi T."/>
            <person name="Satoh H."/>
            <person name="Okabe S."/>
        </authorList>
    </citation>
    <scope>NUCLEOTIDE SEQUENCE [LARGE SCALE GENOMIC DNA]</scope>
    <source>
        <strain evidence="12">husup-a2</strain>
    </source>
</reference>
<dbReference type="InterPro" id="IPR003265">
    <property type="entry name" value="HhH-GPD_domain"/>
</dbReference>
<sequence>MVNIKLKKFNLEHTLECGQIFRINRLEEWYYVNAQNKFFKIRQNGNELEYHGVDKKFVTHFFSLNEDYSKILKKIDRDKYMREAIERYRGLRILRQDPWECLISFICSSASNIPRIKSILNVLSEDFGKQINLDKVCNYSFPIPGSINNYKKILSAKTGFRAKYIFETNKSMNIKTLNSFRTMTYKSAKDELKKLNGVGDKVADCVLLFSLGFNQAFPVDTWIKKVMQLLYFDNETVSNEKIRDYALNYFGDYAGYAQQLLFMFARNELRTPNRLKLWKEGKL</sequence>
<evidence type="ECO:0000313" key="11">
    <source>
        <dbReference type="EMBL" id="GAX59538.1"/>
    </source>
</evidence>
<dbReference type="GO" id="GO:0140078">
    <property type="term" value="F:class I DNA-(apurinic or apyrimidinic site) endonuclease activity"/>
    <property type="evidence" value="ECO:0007669"/>
    <property type="project" value="UniProtKB-EC"/>
</dbReference>
<evidence type="ECO:0000256" key="4">
    <source>
        <dbReference type="ARBA" id="ARBA00022801"/>
    </source>
</evidence>
<dbReference type="GO" id="GO:0008534">
    <property type="term" value="F:oxidized purine nucleobase lesion DNA N-glycosylase activity"/>
    <property type="evidence" value="ECO:0007669"/>
    <property type="project" value="InterPro"/>
</dbReference>
<dbReference type="OrthoDB" id="9798522at2"/>
<dbReference type="PANTHER" id="PTHR10242">
    <property type="entry name" value="8-OXOGUANINE DNA GLYCOSYLASE"/>
    <property type="match status" value="1"/>
</dbReference>
<dbReference type="SUPFAM" id="SSF48150">
    <property type="entry name" value="DNA-glycosylase"/>
    <property type="match status" value="1"/>
</dbReference>
<evidence type="ECO:0000256" key="9">
    <source>
        <dbReference type="ARBA" id="ARBA00044632"/>
    </source>
</evidence>
<keyword evidence="5" id="KW-0234">DNA repair</keyword>
<keyword evidence="6" id="KW-0456">Lyase</keyword>
<protein>
    <recommendedName>
        <fullName evidence="2">DNA-(apurinic or apyrimidinic site) lyase</fullName>
        <ecNumber evidence="2">4.2.99.18</ecNumber>
    </recommendedName>
</protein>
<dbReference type="InterPro" id="IPR052054">
    <property type="entry name" value="Oxidative_DNA_repair_enzyme"/>
</dbReference>
<evidence type="ECO:0000256" key="8">
    <source>
        <dbReference type="ARBA" id="ARBA00023295"/>
    </source>
</evidence>
<dbReference type="Gene3D" id="1.10.1670.10">
    <property type="entry name" value="Helix-hairpin-Helix base-excision DNA repair enzymes (C-terminal)"/>
    <property type="match status" value="1"/>
</dbReference>
<name>A0A286TUI2_9BACT</name>
<dbReference type="GO" id="GO:0006289">
    <property type="term" value="P:nucleotide-excision repair"/>
    <property type="evidence" value="ECO:0007669"/>
    <property type="project" value="InterPro"/>
</dbReference>
<comment type="caution">
    <text evidence="11">The sequence shown here is derived from an EMBL/GenBank/DDBJ whole genome shotgun (WGS) entry which is preliminary data.</text>
</comment>
<evidence type="ECO:0000256" key="3">
    <source>
        <dbReference type="ARBA" id="ARBA00022763"/>
    </source>
</evidence>
<dbReference type="InterPro" id="IPR023170">
    <property type="entry name" value="HhH_base_excis_C"/>
</dbReference>
<keyword evidence="4" id="KW-0378">Hydrolase</keyword>
<comment type="catalytic activity">
    <reaction evidence="9">
        <text>2'-deoxyribonucleotide-(2'-deoxyribose 5'-phosphate)-2'-deoxyribonucleotide-DNA = a 3'-end 2'-deoxyribonucleotide-(2,3-dehydro-2,3-deoxyribose 5'-phosphate)-DNA + a 5'-end 5'-phospho-2'-deoxyribonucleoside-DNA + H(+)</text>
        <dbReference type="Rhea" id="RHEA:66592"/>
        <dbReference type="Rhea" id="RHEA-COMP:13180"/>
        <dbReference type="Rhea" id="RHEA-COMP:16897"/>
        <dbReference type="Rhea" id="RHEA-COMP:17067"/>
        <dbReference type="ChEBI" id="CHEBI:15378"/>
        <dbReference type="ChEBI" id="CHEBI:136412"/>
        <dbReference type="ChEBI" id="CHEBI:157695"/>
        <dbReference type="ChEBI" id="CHEBI:167181"/>
        <dbReference type="EC" id="4.2.99.18"/>
    </reaction>
</comment>
<dbReference type="GO" id="GO:0006284">
    <property type="term" value="P:base-excision repair"/>
    <property type="evidence" value="ECO:0007669"/>
    <property type="project" value="InterPro"/>
</dbReference>
<feature type="domain" description="HhH-GPD" evidence="10">
    <location>
        <begin position="107"/>
        <end position="266"/>
    </location>
</feature>
<dbReference type="SUPFAM" id="SSF55945">
    <property type="entry name" value="TATA-box binding protein-like"/>
    <property type="match status" value="1"/>
</dbReference>
<evidence type="ECO:0000256" key="7">
    <source>
        <dbReference type="ARBA" id="ARBA00023268"/>
    </source>
</evidence>
<dbReference type="RefSeq" id="WP_096892672.1">
    <property type="nucleotide sequence ID" value="NZ_BAOS01000004.1"/>
</dbReference>
<keyword evidence="3" id="KW-0227">DNA damage</keyword>
<dbReference type="InterPro" id="IPR011257">
    <property type="entry name" value="DNA_glycosylase"/>
</dbReference>
<evidence type="ECO:0000313" key="12">
    <source>
        <dbReference type="Proteomes" id="UP000218542"/>
    </source>
</evidence>
<dbReference type="Gene3D" id="1.10.340.30">
    <property type="entry name" value="Hypothetical protein, domain 2"/>
    <property type="match status" value="1"/>
</dbReference>
<dbReference type="AlphaFoldDB" id="A0A286TUI2"/>
<gene>
    <name evidence="11" type="ORF">SCALIN_C04_0026</name>
</gene>
<accession>A0A286TUI2</accession>